<gene>
    <name evidence="1" type="ORF">KDK67_03375</name>
</gene>
<reference evidence="1" key="1">
    <citation type="journal article" date="2021" name="mSystems">
        <title>Bacteria and Archaea Synergistically Convert Glycine Betaine to Biogenic Methane in the Formosa Cold Seep of the South China Sea.</title>
        <authorList>
            <person name="Li L."/>
            <person name="Zhang W."/>
            <person name="Zhang S."/>
            <person name="Song L."/>
            <person name="Sun Q."/>
            <person name="Zhang H."/>
            <person name="Xiang H."/>
            <person name="Dong X."/>
        </authorList>
    </citation>
    <scope>NUCLEOTIDE SEQUENCE</scope>
    <source>
        <strain evidence="1">LLY</strain>
    </source>
</reference>
<dbReference type="InterPro" id="IPR055834">
    <property type="entry name" value="DUF7411"/>
</dbReference>
<keyword evidence="2" id="KW-1185">Reference proteome</keyword>
<keyword evidence="1" id="KW-0378">Hydrolase</keyword>
<evidence type="ECO:0000313" key="1">
    <source>
        <dbReference type="EMBL" id="MCM1986059.1"/>
    </source>
</evidence>
<evidence type="ECO:0000313" key="2">
    <source>
        <dbReference type="Proteomes" id="UP001056766"/>
    </source>
</evidence>
<dbReference type="RefSeq" id="WP_250867429.1">
    <property type="nucleotide sequence ID" value="NZ_JAGSOI010000008.1"/>
</dbReference>
<sequence length="197" mass="22192">MKAHVLFSGGKDSSLSAILLDPFFDIELVTCTFSILPVGDIAKVTADELGFSHRVLELDRTILETALNIIIEDGYPKNAINFIHKNVIETLAKEDAVSVIADGVRRDDRVPRLTDPEIRSIEDRFGVKYICPLQGYGRSAVNMLVEKHLVIDEGQSDSIAKADYETELRELIRQQYGNEKVIDIFPQHLQSRVLKRI</sequence>
<organism evidence="1 2">
    <name type="scientific">Methanococcoides seepicolus</name>
    <dbReference type="NCBI Taxonomy" id="2828780"/>
    <lineage>
        <taxon>Archaea</taxon>
        <taxon>Methanobacteriati</taxon>
        <taxon>Methanobacteriota</taxon>
        <taxon>Stenosarchaea group</taxon>
        <taxon>Methanomicrobia</taxon>
        <taxon>Methanosarcinales</taxon>
        <taxon>Methanosarcinaceae</taxon>
        <taxon>Methanococcoides</taxon>
    </lineage>
</organism>
<dbReference type="Gene3D" id="3.40.50.620">
    <property type="entry name" value="HUPs"/>
    <property type="match status" value="1"/>
</dbReference>
<dbReference type="AlphaFoldDB" id="A0A9E4ZFN7"/>
<accession>A0A9E4ZFN7</accession>
<dbReference type="InterPro" id="IPR014729">
    <property type="entry name" value="Rossmann-like_a/b/a_fold"/>
</dbReference>
<dbReference type="NCBIfam" id="NF011155">
    <property type="entry name" value="PRK14561.1"/>
    <property type="match status" value="1"/>
</dbReference>
<dbReference type="EMBL" id="JAGSOI010000008">
    <property type="protein sequence ID" value="MCM1986059.1"/>
    <property type="molecule type" value="Genomic_DNA"/>
</dbReference>
<dbReference type="Pfam" id="PF24167">
    <property type="entry name" value="DUF7411"/>
    <property type="match status" value="1"/>
</dbReference>
<dbReference type="GO" id="GO:0016787">
    <property type="term" value="F:hydrolase activity"/>
    <property type="evidence" value="ECO:0007669"/>
    <property type="project" value="UniProtKB-KW"/>
</dbReference>
<dbReference type="Proteomes" id="UP001056766">
    <property type="component" value="Unassembled WGS sequence"/>
</dbReference>
<proteinExistence type="predicted"/>
<protein>
    <submittedName>
        <fullName evidence="1">Alpha hydrolase</fullName>
    </submittedName>
</protein>
<dbReference type="SUPFAM" id="SSF52402">
    <property type="entry name" value="Adenine nucleotide alpha hydrolases-like"/>
    <property type="match status" value="1"/>
</dbReference>
<name>A0A9E4ZFN7_9EURY</name>
<comment type="caution">
    <text evidence="1">The sequence shown here is derived from an EMBL/GenBank/DDBJ whole genome shotgun (WGS) entry which is preliminary data.</text>
</comment>
<reference evidence="1" key="2">
    <citation type="submission" date="2021-04" db="EMBL/GenBank/DDBJ databases">
        <authorList>
            <person name="Dong X."/>
        </authorList>
    </citation>
    <scope>NUCLEOTIDE SEQUENCE</scope>
    <source>
        <strain evidence="1">LLY</strain>
    </source>
</reference>